<evidence type="ECO:0000313" key="8">
    <source>
        <dbReference type="Proteomes" id="UP000265431"/>
    </source>
</evidence>
<feature type="transmembrane region" description="Helical" evidence="5">
    <location>
        <begin position="225"/>
        <end position="247"/>
    </location>
</feature>
<evidence type="ECO:0000313" key="7">
    <source>
        <dbReference type="EMBL" id="RIJ20480.1"/>
    </source>
</evidence>
<dbReference type="GO" id="GO:0016020">
    <property type="term" value="C:membrane"/>
    <property type="evidence" value="ECO:0007669"/>
    <property type="project" value="UniProtKB-SubCell"/>
</dbReference>
<comment type="caution">
    <text evidence="7">The sequence shown here is derived from an EMBL/GenBank/DDBJ whole genome shotgun (WGS) entry which is preliminary data.</text>
</comment>
<evidence type="ECO:0000256" key="3">
    <source>
        <dbReference type="ARBA" id="ARBA00022989"/>
    </source>
</evidence>
<keyword evidence="4 5" id="KW-0472">Membrane</keyword>
<dbReference type="InterPro" id="IPR051533">
    <property type="entry name" value="WaaL-like"/>
</dbReference>
<feature type="transmembrane region" description="Helical" evidence="5">
    <location>
        <begin position="280"/>
        <end position="301"/>
    </location>
</feature>
<dbReference type="InterPro" id="IPR007016">
    <property type="entry name" value="O-antigen_ligase-rel_domated"/>
</dbReference>
<feature type="transmembrane region" description="Helical" evidence="5">
    <location>
        <begin position="428"/>
        <end position="444"/>
    </location>
</feature>
<comment type="subcellular location">
    <subcellularLocation>
        <location evidence="1">Membrane</location>
        <topology evidence="1">Multi-pass membrane protein</topology>
    </subcellularLocation>
</comment>
<dbReference type="RefSeq" id="WP_119380796.1">
    <property type="nucleotide sequence ID" value="NZ_QWGB01000014.1"/>
</dbReference>
<keyword evidence="3 5" id="KW-1133">Transmembrane helix</keyword>
<accession>A0A399QNE6</accession>
<name>A0A399QNE6_9PROT</name>
<dbReference type="Pfam" id="PF04932">
    <property type="entry name" value="Wzy_C"/>
    <property type="match status" value="1"/>
</dbReference>
<feature type="transmembrane region" description="Helical" evidence="5">
    <location>
        <begin position="65"/>
        <end position="82"/>
    </location>
</feature>
<dbReference type="PANTHER" id="PTHR37422">
    <property type="entry name" value="TEICHURONIC ACID BIOSYNTHESIS PROTEIN TUAE"/>
    <property type="match status" value="1"/>
</dbReference>
<gene>
    <name evidence="7" type="ORF">D1224_15285</name>
</gene>
<feature type="transmembrane region" description="Helical" evidence="5">
    <location>
        <begin position="191"/>
        <end position="213"/>
    </location>
</feature>
<keyword evidence="7" id="KW-0436">Ligase</keyword>
<feature type="domain" description="O-antigen ligase-related" evidence="6">
    <location>
        <begin position="236"/>
        <end position="381"/>
    </location>
</feature>
<evidence type="ECO:0000259" key="6">
    <source>
        <dbReference type="Pfam" id="PF04932"/>
    </source>
</evidence>
<dbReference type="GO" id="GO:0016874">
    <property type="term" value="F:ligase activity"/>
    <property type="evidence" value="ECO:0007669"/>
    <property type="project" value="UniProtKB-KW"/>
</dbReference>
<dbReference type="Proteomes" id="UP000265431">
    <property type="component" value="Unassembled WGS sequence"/>
</dbReference>
<evidence type="ECO:0000256" key="1">
    <source>
        <dbReference type="ARBA" id="ARBA00004141"/>
    </source>
</evidence>
<reference evidence="7 8" key="1">
    <citation type="submission" date="2018-08" db="EMBL/GenBank/DDBJ databases">
        <title>Henriciella mobilis sp. nov., isolated from seawater.</title>
        <authorList>
            <person name="Cheng H."/>
            <person name="Wu Y.-H."/>
            <person name="Xu X.-W."/>
            <person name="Guo L.-L."/>
        </authorList>
    </citation>
    <scope>NUCLEOTIDE SEQUENCE [LARGE SCALE GENOMIC DNA]</scope>
    <source>
        <strain evidence="7 8">CCUG66934</strain>
    </source>
</reference>
<feature type="transmembrane region" description="Helical" evidence="5">
    <location>
        <begin position="124"/>
        <end position="143"/>
    </location>
</feature>
<evidence type="ECO:0000256" key="4">
    <source>
        <dbReference type="ARBA" id="ARBA00023136"/>
    </source>
</evidence>
<protein>
    <submittedName>
        <fullName evidence="7">O-antigen ligase family protein</fullName>
    </submittedName>
</protein>
<dbReference type="PANTHER" id="PTHR37422:SF13">
    <property type="entry name" value="LIPOPOLYSACCHARIDE BIOSYNTHESIS PROTEIN PA4999-RELATED"/>
    <property type="match status" value="1"/>
</dbReference>
<sequence>MSFRSFLRRARYLSLPACLFATLGLGGAANPELSPRIWLSVLSIVTVIPLLPFALRQSETPKAKFLLLIIFVWSAWSILQLVPLPEAIWSKLGDRSVIEEGLTILSLPANHPMPISLAPESGRISLSGATPFLAVYCLVLVLGRRSASTLNWIIPAMGAATALLGFAQILSNNDQRLYFYEVTNPNSPVGIFANANHQACFLALSLPFTAALLRDMKRRWLSRDVDIAKAISVLAMALPILLCLLAAGSVAGYLLLLPALAGSFFIFNGRASLSPSMIRFSLLAGVLVMMAGLLVFSSPVLGGLSLMSLSGSEMSRPHIWSTTLQIIRDHWLFGTGLGSFEDVFRIYEDPGSVTRTYANNAHNDVLQFVMETGLVGAILIIVGLRLYWQLFKKAWKQESDEIRHTSRAATIALLIIMLHSLVDYPARTPIIACVAAACLAVLVQDQARKKRSSRGRDQSEDDDRSLVI</sequence>
<evidence type="ECO:0000256" key="2">
    <source>
        <dbReference type="ARBA" id="ARBA00022692"/>
    </source>
</evidence>
<evidence type="ECO:0000256" key="5">
    <source>
        <dbReference type="SAM" id="Phobius"/>
    </source>
</evidence>
<keyword evidence="2 5" id="KW-0812">Transmembrane</keyword>
<proteinExistence type="predicted"/>
<keyword evidence="8" id="KW-1185">Reference proteome</keyword>
<organism evidence="7 8">
    <name type="scientific">Henriciella barbarensis</name>
    <dbReference type="NCBI Taxonomy" id="86342"/>
    <lineage>
        <taxon>Bacteria</taxon>
        <taxon>Pseudomonadati</taxon>
        <taxon>Pseudomonadota</taxon>
        <taxon>Alphaproteobacteria</taxon>
        <taxon>Hyphomonadales</taxon>
        <taxon>Hyphomonadaceae</taxon>
        <taxon>Henriciella</taxon>
    </lineage>
</organism>
<feature type="transmembrane region" description="Helical" evidence="5">
    <location>
        <begin position="38"/>
        <end position="55"/>
    </location>
</feature>
<feature type="transmembrane region" description="Helical" evidence="5">
    <location>
        <begin position="365"/>
        <end position="384"/>
    </location>
</feature>
<dbReference type="OrthoDB" id="7628239at2"/>
<dbReference type="AlphaFoldDB" id="A0A399QNE6"/>
<dbReference type="EMBL" id="QWGB01000014">
    <property type="protein sequence ID" value="RIJ20480.1"/>
    <property type="molecule type" value="Genomic_DNA"/>
</dbReference>
<feature type="transmembrane region" description="Helical" evidence="5">
    <location>
        <begin position="150"/>
        <end position="171"/>
    </location>
</feature>